<dbReference type="Proteomes" id="UP001140076">
    <property type="component" value="Unassembled WGS sequence"/>
</dbReference>
<feature type="transmembrane region" description="Helical" evidence="1">
    <location>
        <begin position="135"/>
        <end position="154"/>
    </location>
</feature>
<evidence type="ECO:0000313" key="3">
    <source>
        <dbReference type="Proteomes" id="UP001140076"/>
    </source>
</evidence>
<sequence>MSGPAADPRAPARPLPAPARAVAVAAASFVLGGLTFFAQGFLPEAVSSFANSASGWTLLTVLLIHAARLNTAASAVLGAVGFVLLVLGYSAAAHLQGLFYSPVLFGAVGAVVGPFVGTATAWLRSRSRPRAAAGTALLSGIGIGEGVYGLTYIADTTSPVYWIAVAAAGTALLAAMTATRLRGAGALPIATALAATAAVAGLFVVAYVALGSVG</sequence>
<dbReference type="InterPro" id="IPR045393">
    <property type="entry name" value="DUF6518"/>
</dbReference>
<keyword evidence="1" id="KW-1133">Transmembrane helix</keyword>
<gene>
    <name evidence="2" type="ORF">LG943_20645</name>
</gene>
<evidence type="ECO:0000256" key="1">
    <source>
        <dbReference type="SAM" id="Phobius"/>
    </source>
</evidence>
<feature type="transmembrane region" description="Helical" evidence="1">
    <location>
        <begin position="74"/>
        <end position="92"/>
    </location>
</feature>
<feature type="transmembrane region" description="Helical" evidence="1">
    <location>
        <begin position="160"/>
        <end position="179"/>
    </location>
</feature>
<feature type="transmembrane region" description="Helical" evidence="1">
    <location>
        <begin position="186"/>
        <end position="210"/>
    </location>
</feature>
<organism evidence="2 3">
    <name type="scientific">Streptomonospora mangrovi</name>
    <dbReference type="NCBI Taxonomy" id="2883123"/>
    <lineage>
        <taxon>Bacteria</taxon>
        <taxon>Bacillati</taxon>
        <taxon>Actinomycetota</taxon>
        <taxon>Actinomycetes</taxon>
        <taxon>Streptosporangiales</taxon>
        <taxon>Nocardiopsidaceae</taxon>
        <taxon>Streptomonospora</taxon>
    </lineage>
</organism>
<name>A0A9X3SH52_9ACTN</name>
<comment type="caution">
    <text evidence="2">The sequence shown here is derived from an EMBL/GenBank/DDBJ whole genome shotgun (WGS) entry which is preliminary data.</text>
</comment>
<feature type="transmembrane region" description="Helical" evidence="1">
    <location>
        <begin position="98"/>
        <end position="123"/>
    </location>
</feature>
<dbReference type="EMBL" id="JAJAQC010000040">
    <property type="protein sequence ID" value="MDA0566700.1"/>
    <property type="molecule type" value="Genomic_DNA"/>
</dbReference>
<reference evidence="2" key="1">
    <citation type="submission" date="2021-10" db="EMBL/GenBank/DDBJ databases">
        <title>Streptomonospora sp. nov., isolated from mangrove soil.</title>
        <authorList>
            <person name="Chen X."/>
            <person name="Ge X."/>
            <person name="Liu W."/>
        </authorList>
    </citation>
    <scope>NUCLEOTIDE SEQUENCE</scope>
    <source>
        <strain evidence="2">S1-112</strain>
    </source>
</reference>
<dbReference type="Pfam" id="PF20128">
    <property type="entry name" value="DUF6518"/>
    <property type="match status" value="1"/>
</dbReference>
<proteinExistence type="predicted"/>
<feature type="transmembrane region" description="Helical" evidence="1">
    <location>
        <begin position="21"/>
        <end position="42"/>
    </location>
</feature>
<keyword evidence="3" id="KW-1185">Reference proteome</keyword>
<keyword evidence="1" id="KW-0812">Transmembrane</keyword>
<evidence type="ECO:0000313" key="2">
    <source>
        <dbReference type="EMBL" id="MDA0566700.1"/>
    </source>
</evidence>
<protein>
    <submittedName>
        <fullName evidence="2">DUF6518 family protein</fullName>
    </submittedName>
</protein>
<accession>A0A9X3SH52</accession>
<keyword evidence="1" id="KW-0472">Membrane</keyword>
<dbReference type="AlphaFoldDB" id="A0A9X3SH52"/>
<dbReference type="RefSeq" id="WP_270073956.1">
    <property type="nucleotide sequence ID" value="NZ_JAJAQC010000040.1"/>
</dbReference>